<comment type="caution">
    <text evidence="13">The sequence shown here is derived from an EMBL/GenBank/DDBJ whole genome shotgun (WGS) entry which is preliminary data.</text>
</comment>
<reference evidence="13 14" key="1">
    <citation type="submission" date="2019-01" db="EMBL/GenBank/DDBJ databases">
        <authorList>
            <person name="Chen W.-M."/>
        </authorList>
    </citation>
    <scope>NUCLEOTIDE SEQUENCE [LARGE SCALE GENOMIC DNA]</scope>
    <source>
        <strain evidence="13 14">HPM-16</strain>
    </source>
</reference>
<evidence type="ECO:0000256" key="8">
    <source>
        <dbReference type="ARBA" id="ARBA00022989"/>
    </source>
</evidence>
<proteinExistence type="inferred from homology"/>
<dbReference type="GO" id="GO:0140359">
    <property type="term" value="F:ABC-type transporter activity"/>
    <property type="evidence" value="ECO:0007669"/>
    <property type="project" value="InterPro"/>
</dbReference>
<evidence type="ECO:0000256" key="6">
    <source>
        <dbReference type="ARBA" id="ARBA00022692"/>
    </source>
</evidence>
<dbReference type="PROSITE" id="PS51012">
    <property type="entry name" value="ABC_TM2"/>
    <property type="match status" value="1"/>
</dbReference>
<keyword evidence="5" id="KW-0762">Sugar transport</keyword>
<evidence type="ECO:0000313" key="14">
    <source>
        <dbReference type="Proteomes" id="UP000282818"/>
    </source>
</evidence>
<dbReference type="GO" id="GO:0015920">
    <property type="term" value="P:lipopolysaccharide transport"/>
    <property type="evidence" value="ECO:0007669"/>
    <property type="project" value="TreeGrafter"/>
</dbReference>
<evidence type="ECO:0000313" key="13">
    <source>
        <dbReference type="EMBL" id="RVU30318.1"/>
    </source>
</evidence>
<evidence type="ECO:0000256" key="2">
    <source>
        <dbReference type="ARBA" id="ARBA00007783"/>
    </source>
</evidence>
<organism evidence="13 14">
    <name type="scientific">Neptunomonas marina</name>
    <dbReference type="NCBI Taxonomy" id="1815562"/>
    <lineage>
        <taxon>Bacteria</taxon>
        <taxon>Pseudomonadati</taxon>
        <taxon>Pseudomonadota</taxon>
        <taxon>Gammaproteobacteria</taxon>
        <taxon>Oceanospirillales</taxon>
        <taxon>Oceanospirillaceae</taxon>
        <taxon>Neptunomonas</taxon>
    </lineage>
</organism>
<gene>
    <name evidence="13" type="ORF">EOE65_11780</name>
</gene>
<keyword evidence="14" id="KW-1185">Reference proteome</keyword>
<evidence type="ECO:0000256" key="1">
    <source>
        <dbReference type="ARBA" id="ARBA00004651"/>
    </source>
</evidence>
<evidence type="ECO:0000256" key="3">
    <source>
        <dbReference type="ARBA" id="ARBA00022448"/>
    </source>
</evidence>
<feature type="transmembrane region" description="Helical" evidence="11">
    <location>
        <begin position="238"/>
        <end position="257"/>
    </location>
</feature>
<feature type="transmembrane region" description="Helical" evidence="11">
    <location>
        <begin position="182"/>
        <end position="199"/>
    </location>
</feature>
<sequence length="268" mass="30378">MQRFLKPFSSAWGFRRLIYSMAEREVLGRYKGSWLGLFWSLVTPILLLVVYMFVFGFIFKARWPQSNGVDEGFASLLFCGIIVYLMFSEILGRSPRLIVDNVNYVKRVVFPVDVLGWVAIGNSLFHFFISTVVLLAFVLFSGKGVGLSILMFPVLTLMFVLFLAGISWLVSALGVYIRDVTYVVGFLTTALTFLSPVFYPKSIVPEKFALVMDINPLTFYIENYRKVLVLNEFPDPTSFAIAAVVALGTFFLGYGFFQRVRRGFADVL</sequence>
<dbReference type="GO" id="GO:0043190">
    <property type="term" value="C:ATP-binding cassette (ABC) transporter complex"/>
    <property type="evidence" value="ECO:0007669"/>
    <property type="project" value="InterPro"/>
</dbReference>
<keyword evidence="4 11" id="KW-1003">Cell membrane</keyword>
<feature type="domain" description="ABC transmembrane type-2" evidence="12">
    <location>
        <begin position="35"/>
        <end position="260"/>
    </location>
</feature>
<dbReference type="GO" id="GO:0015774">
    <property type="term" value="P:polysaccharide transport"/>
    <property type="evidence" value="ECO:0007669"/>
    <property type="project" value="UniProtKB-KW"/>
</dbReference>
<evidence type="ECO:0000256" key="7">
    <source>
        <dbReference type="ARBA" id="ARBA00022903"/>
    </source>
</evidence>
<name>A0A437Q739_9GAMM</name>
<dbReference type="InterPro" id="IPR047817">
    <property type="entry name" value="ABC2_TM_bact-type"/>
</dbReference>
<comment type="subcellular location">
    <subcellularLocation>
        <location evidence="11">Cell inner membrane</location>
        <topology evidence="11">Multi-pass membrane protein</topology>
    </subcellularLocation>
    <subcellularLocation>
        <location evidence="1">Cell membrane</location>
        <topology evidence="1">Multi-pass membrane protein</topology>
    </subcellularLocation>
</comment>
<dbReference type="PRINTS" id="PR00164">
    <property type="entry name" value="ABC2TRNSPORT"/>
</dbReference>
<dbReference type="Proteomes" id="UP000282818">
    <property type="component" value="Unassembled WGS sequence"/>
</dbReference>
<feature type="transmembrane region" description="Helical" evidence="11">
    <location>
        <begin position="146"/>
        <end position="170"/>
    </location>
</feature>
<evidence type="ECO:0000256" key="10">
    <source>
        <dbReference type="ARBA" id="ARBA00023136"/>
    </source>
</evidence>
<dbReference type="RefSeq" id="WP_127694514.1">
    <property type="nucleotide sequence ID" value="NZ_SACQ01000005.1"/>
</dbReference>
<feature type="transmembrane region" description="Helical" evidence="11">
    <location>
        <begin position="34"/>
        <end position="61"/>
    </location>
</feature>
<feature type="transmembrane region" description="Helical" evidence="11">
    <location>
        <begin position="73"/>
        <end position="93"/>
    </location>
</feature>
<keyword evidence="7" id="KW-0972">Capsule biogenesis/degradation</keyword>
<keyword evidence="10 11" id="KW-0472">Membrane</keyword>
<comment type="similarity">
    <text evidence="2 11">Belongs to the ABC-2 integral membrane protein family.</text>
</comment>
<dbReference type="InterPro" id="IPR000412">
    <property type="entry name" value="ABC_2_transport"/>
</dbReference>
<evidence type="ECO:0000259" key="12">
    <source>
        <dbReference type="PROSITE" id="PS51012"/>
    </source>
</evidence>
<dbReference type="PANTHER" id="PTHR30413:SF10">
    <property type="entry name" value="CAPSULE POLYSACCHARIDE EXPORT INNER-MEMBRANE PROTEIN CTRC"/>
    <property type="match status" value="1"/>
</dbReference>
<dbReference type="PIRSF" id="PIRSF006648">
    <property type="entry name" value="DrrB"/>
    <property type="match status" value="1"/>
</dbReference>
<evidence type="ECO:0000256" key="11">
    <source>
        <dbReference type="RuleBase" id="RU361157"/>
    </source>
</evidence>
<evidence type="ECO:0000256" key="4">
    <source>
        <dbReference type="ARBA" id="ARBA00022475"/>
    </source>
</evidence>
<protein>
    <recommendedName>
        <fullName evidence="11">Transport permease protein</fullName>
    </recommendedName>
</protein>
<evidence type="ECO:0000256" key="9">
    <source>
        <dbReference type="ARBA" id="ARBA00023047"/>
    </source>
</evidence>
<keyword evidence="3 11" id="KW-0813">Transport</keyword>
<evidence type="ECO:0000256" key="5">
    <source>
        <dbReference type="ARBA" id="ARBA00022597"/>
    </source>
</evidence>
<dbReference type="Pfam" id="PF01061">
    <property type="entry name" value="ABC2_membrane"/>
    <property type="match status" value="1"/>
</dbReference>
<keyword evidence="6 11" id="KW-0812">Transmembrane</keyword>
<dbReference type="AlphaFoldDB" id="A0A437Q739"/>
<keyword evidence="9" id="KW-0625">Polysaccharide transport</keyword>
<keyword evidence="8 11" id="KW-1133">Transmembrane helix</keyword>
<dbReference type="InterPro" id="IPR013525">
    <property type="entry name" value="ABC2_TM"/>
</dbReference>
<accession>A0A437Q739</accession>
<feature type="transmembrane region" description="Helical" evidence="11">
    <location>
        <begin position="114"/>
        <end position="140"/>
    </location>
</feature>
<dbReference type="EMBL" id="SACQ01000005">
    <property type="protein sequence ID" value="RVU30318.1"/>
    <property type="molecule type" value="Genomic_DNA"/>
</dbReference>
<dbReference type="PANTHER" id="PTHR30413">
    <property type="entry name" value="INNER MEMBRANE TRANSPORT PERMEASE"/>
    <property type="match status" value="1"/>
</dbReference>